<dbReference type="InterPro" id="IPR000772">
    <property type="entry name" value="Ricin_B_lectin"/>
</dbReference>
<feature type="region of interest" description="Disordered" evidence="1">
    <location>
        <begin position="1"/>
        <end position="20"/>
    </location>
</feature>
<dbReference type="SMART" id="SM00458">
    <property type="entry name" value="RICIN"/>
    <property type="match status" value="1"/>
</dbReference>
<feature type="region of interest" description="Disordered" evidence="1">
    <location>
        <begin position="26"/>
        <end position="168"/>
    </location>
</feature>
<feature type="compositionally biased region" description="Low complexity" evidence="1">
    <location>
        <begin position="92"/>
        <end position="118"/>
    </location>
</feature>
<reference evidence="3" key="2">
    <citation type="submission" date="2020-09" db="EMBL/GenBank/DDBJ databases">
        <authorList>
            <person name="Sun Q."/>
            <person name="Ohkuma M."/>
        </authorList>
    </citation>
    <scope>NUCLEOTIDE SEQUENCE</scope>
    <source>
        <strain evidence="3">JCM 4790</strain>
    </source>
</reference>
<dbReference type="Pfam" id="PF14200">
    <property type="entry name" value="RicinB_lectin_2"/>
    <property type="match status" value="1"/>
</dbReference>
<sequence>MPQQEGGKTPSNPTVRRASVLPAVAAEPGSALERLAKASGGSAADGDGRPAVTSAADPAGAPVTETGTAPASPAPAPADSAREADAQEADVQKTGTQETGTQKTDAQGTDAQGAAAQQVPSRTASEPEAAAVTDPPSAVVVGMPSAAAGSAVRESGRTAADDVPNGRPRKPVLAAAAIAGAVLISVPLLLVTGSDDDRSAGSDRAEPVGGTVLQGDGPAATQGAGGYATAPPSATPEKTGTAPEDKPAKKTEAAAQPRTTPEASAASPSVSPSPKTEKKAAAVKPKATPGRSLPQGANFDTTTKVLVKNVMTGMCVDVPAYGKGTVNGPVNQFTCDRSGDNQLWDLVVAQNGAGPSGADLFTIRNSKDGYCLDLGEYGGRPAGTPVSEFHCDGSTADNQLWYLDKKSAGKFWIRNYASGNRCLDVSGYYGVGGKDARLTIFDCNLKDDHLWSFS</sequence>
<dbReference type="CDD" id="cd00161">
    <property type="entry name" value="beta-trefoil_Ricin-like"/>
    <property type="match status" value="1"/>
</dbReference>
<reference evidence="3" key="1">
    <citation type="journal article" date="2014" name="Int. J. Syst. Evol. Microbiol.">
        <title>Complete genome sequence of Corynebacterium casei LMG S-19264T (=DSM 44701T), isolated from a smear-ripened cheese.</title>
        <authorList>
            <consortium name="US DOE Joint Genome Institute (JGI-PGF)"/>
            <person name="Walter F."/>
            <person name="Albersmeier A."/>
            <person name="Kalinowski J."/>
            <person name="Ruckert C."/>
        </authorList>
    </citation>
    <scope>NUCLEOTIDE SEQUENCE</scope>
    <source>
        <strain evidence="3">JCM 4790</strain>
    </source>
</reference>
<dbReference type="Proteomes" id="UP000619244">
    <property type="component" value="Unassembled WGS sequence"/>
</dbReference>
<name>A0A918NQE1_9ACTN</name>
<proteinExistence type="predicted"/>
<feature type="domain" description="Ricin B lectin" evidence="2">
    <location>
        <begin position="302"/>
        <end position="454"/>
    </location>
</feature>
<dbReference type="PROSITE" id="PS50231">
    <property type="entry name" value="RICIN_B_LECTIN"/>
    <property type="match status" value="1"/>
</dbReference>
<feature type="compositionally biased region" description="Low complexity" evidence="1">
    <location>
        <begin position="217"/>
        <end position="232"/>
    </location>
</feature>
<protein>
    <recommendedName>
        <fullName evidence="2">Ricin B lectin domain-containing protein</fullName>
    </recommendedName>
</protein>
<evidence type="ECO:0000256" key="1">
    <source>
        <dbReference type="SAM" id="MobiDB-lite"/>
    </source>
</evidence>
<comment type="caution">
    <text evidence="3">The sequence shown here is derived from an EMBL/GenBank/DDBJ whole genome shotgun (WGS) entry which is preliminary data.</text>
</comment>
<dbReference type="InterPro" id="IPR035992">
    <property type="entry name" value="Ricin_B-like_lectins"/>
</dbReference>
<feature type="compositionally biased region" description="Basic and acidic residues" evidence="1">
    <location>
        <begin position="243"/>
        <end position="252"/>
    </location>
</feature>
<organism evidence="3 4">
    <name type="scientific">Streptomyces minutiscleroticus</name>
    <dbReference type="NCBI Taxonomy" id="68238"/>
    <lineage>
        <taxon>Bacteria</taxon>
        <taxon>Bacillati</taxon>
        <taxon>Actinomycetota</taxon>
        <taxon>Actinomycetes</taxon>
        <taxon>Kitasatosporales</taxon>
        <taxon>Streptomycetaceae</taxon>
        <taxon>Streptomyces</taxon>
    </lineage>
</organism>
<dbReference type="EMBL" id="BMVU01000024">
    <property type="protein sequence ID" value="GGX86941.1"/>
    <property type="molecule type" value="Genomic_DNA"/>
</dbReference>
<dbReference type="AlphaFoldDB" id="A0A918NQE1"/>
<feature type="compositionally biased region" description="Low complexity" evidence="1">
    <location>
        <begin position="263"/>
        <end position="274"/>
    </location>
</feature>
<keyword evidence="4" id="KW-1185">Reference proteome</keyword>
<dbReference type="RefSeq" id="WP_190192197.1">
    <property type="nucleotide sequence ID" value="NZ_BMVU01000024.1"/>
</dbReference>
<dbReference type="SUPFAM" id="SSF50370">
    <property type="entry name" value="Ricin B-like lectins"/>
    <property type="match status" value="1"/>
</dbReference>
<evidence type="ECO:0000313" key="4">
    <source>
        <dbReference type="Proteomes" id="UP000619244"/>
    </source>
</evidence>
<feature type="region of interest" description="Disordered" evidence="1">
    <location>
        <begin position="193"/>
        <end position="298"/>
    </location>
</feature>
<evidence type="ECO:0000259" key="2">
    <source>
        <dbReference type="SMART" id="SM00458"/>
    </source>
</evidence>
<dbReference type="Gene3D" id="2.80.10.50">
    <property type="match status" value="2"/>
</dbReference>
<feature type="compositionally biased region" description="Basic and acidic residues" evidence="1">
    <location>
        <begin position="195"/>
        <end position="206"/>
    </location>
</feature>
<gene>
    <name evidence="3" type="ORF">GCM10010358_46240</name>
</gene>
<accession>A0A918NQE1</accession>
<evidence type="ECO:0000313" key="3">
    <source>
        <dbReference type="EMBL" id="GGX86941.1"/>
    </source>
</evidence>